<feature type="domain" description="EF-hand" evidence="5">
    <location>
        <begin position="611"/>
        <end position="646"/>
    </location>
</feature>
<feature type="region of interest" description="Disordered" evidence="4">
    <location>
        <begin position="681"/>
        <end position="779"/>
    </location>
</feature>
<dbReference type="PANTHER" id="PTHR34524">
    <property type="entry name" value="CALCYPHOSIN"/>
    <property type="match status" value="1"/>
</dbReference>
<dbReference type="EMBL" id="CAMXCT010000808">
    <property type="protein sequence ID" value="CAI3983495.1"/>
    <property type="molecule type" value="Genomic_DNA"/>
</dbReference>
<sequence>MASGSTGLPAFLRDISGLQIVYIDPSKEVLDIETEGREVKVKVATWSPDGQLLAFVDPNEGVGVATVEEARLEMNILPGSSKSTVGIYWSPLGSTLVTERKLGVQSPIMEETAQLDGMIDWIFRYEHRGLDFGHHEGFISQGSFFRGWRNELDRDGLLEVHFQSLASFAARHALKLDLPSLFGHDRDRMIPLTDICPKRAALLASLQEFVKHHFGGPLGMVPEGEYQSREGLRRLWQLRGFKVSEEDLQQLLSFIDVDAAGVAGEDLTFLEPDPVARKILGVRLRQKRQQQQQELLAKAFSEDTFELPSHHRLAVRPWHASAFEKLPRLQNQRQHRWRRQHRRRNRQAKELFLAHLKDMSGSVVRAWRMKLDPENRSTMDEQSLRRYCSKAAVQLDVSALWQALDADKDGQLRLEVLNPEAAEVLAQFRKWASDMSGSCAQLWDSTELVEARKEPQRNGRWRSEKKMLLNHLAQVLKQHFARSAPPLLYNSLDAYGCGFVSREDFVWLDRWQPCDWIAATADAEEWAILKALLIRLEGHPLRAWRKRLDKDDSNSVSWLEFQRCFQELNFHGNVPGAWRHVDEDMSGIISLKAYDMPSAQLLSSFKTWAEEHFGSVHRAFTVLDNDGSGFISLPELQRACLKRPWKGDVKMLFRCLDVEDGNHPRLSLAELGFLDNWEVSASESEDERDEPRRAQEAPRGSSARRPPREKRSAVPLPELRSQSQPAKRCERTPSRTSSTSSRLTTVSAANLIGEGPPDSGAHRQLQKDPRQEHEQWVQQREQEVQSIYRVASERYGSSSSEVTKRLYHPHVRDPKTGVPSWLHSLREATRSRSEALLPRGTHLTGAPVGSSRSSLKEAPPAPAAPGAAELPGVEPIYRYGSNGSVVGPFKLSEVRLKPMLGEDFSRG</sequence>
<feature type="compositionally biased region" description="Low complexity" evidence="4">
    <location>
        <begin position="734"/>
        <end position="745"/>
    </location>
</feature>
<evidence type="ECO:0000313" key="9">
    <source>
        <dbReference type="Proteomes" id="UP001152797"/>
    </source>
</evidence>
<dbReference type="EMBL" id="CAMXCT030000808">
    <property type="protein sequence ID" value="CAL4770807.1"/>
    <property type="molecule type" value="Genomic_DNA"/>
</dbReference>
<dbReference type="Pfam" id="PF13202">
    <property type="entry name" value="EF-hand_5"/>
    <property type="match status" value="1"/>
</dbReference>
<feature type="domain" description="EF-hand" evidence="5">
    <location>
        <begin position="546"/>
        <end position="571"/>
    </location>
</feature>
<name>A0A9P1FQX8_9DINO</name>
<keyword evidence="9" id="KW-1185">Reference proteome</keyword>
<comment type="caution">
    <text evidence="6">The sequence shown here is derived from an EMBL/GenBank/DDBJ whole genome shotgun (WGS) entry which is preliminary data.</text>
</comment>
<keyword evidence="3" id="KW-0106">Calcium</keyword>
<dbReference type="EMBL" id="CAMXCT020000808">
    <property type="protein sequence ID" value="CAL1136870.1"/>
    <property type="molecule type" value="Genomic_DNA"/>
</dbReference>
<evidence type="ECO:0000313" key="8">
    <source>
        <dbReference type="EMBL" id="CAL4770807.1"/>
    </source>
</evidence>
<dbReference type="PROSITE" id="PS00018">
    <property type="entry name" value="EF_HAND_1"/>
    <property type="match status" value="2"/>
</dbReference>
<dbReference type="PANTHER" id="PTHR34524:SF6">
    <property type="entry name" value="CALCYPHOSINE LIKE"/>
    <property type="match status" value="1"/>
</dbReference>
<evidence type="ECO:0000313" key="6">
    <source>
        <dbReference type="EMBL" id="CAI3983495.1"/>
    </source>
</evidence>
<proteinExistence type="predicted"/>
<evidence type="ECO:0000256" key="4">
    <source>
        <dbReference type="SAM" id="MobiDB-lite"/>
    </source>
</evidence>
<feature type="region of interest" description="Disordered" evidence="4">
    <location>
        <begin position="830"/>
        <end position="870"/>
    </location>
</feature>
<dbReference type="OrthoDB" id="424194at2759"/>
<dbReference type="SUPFAM" id="SSF82171">
    <property type="entry name" value="DPP6 N-terminal domain-like"/>
    <property type="match status" value="1"/>
</dbReference>
<dbReference type="InterPro" id="IPR002048">
    <property type="entry name" value="EF_hand_dom"/>
</dbReference>
<dbReference type="InterPro" id="IPR051581">
    <property type="entry name" value="Ca-bind"/>
</dbReference>
<dbReference type="InterPro" id="IPR011992">
    <property type="entry name" value="EF-hand-dom_pair"/>
</dbReference>
<evidence type="ECO:0000256" key="1">
    <source>
        <dbReference type="ARBA" id="ARBA00022723"/>
    </source>
</evidence>
<dbReference type="AlphaFoldDB" id="A0A9P1FQX8"/>
<feature type="compositionally biased region" description="Basic and acidic residues" evidence="4">
    <location>
        <begin position="765"/>
        <end position="779"/>
    </location>
</feature>
<evidence type="ECO:0000256" key="3">
    <source>
        <dbReference type="ARBA" id="ARBA00022837"/>
    </source>
</evidence>
<dbReference type="SUPFAM" id="SSF47473">
    <property type="entry name" value="EF-hand"/>
    <property type="match status" value="1"/>
</dbReference>
<evidence type="ECO:0000259" key="5">
    <source>
        <dbReference type="PROSITE" id="PS50222"/>
    </source>
</evidence>
<dbReference type="Proteomes" id="UP001152797">
    <property type="component" value="Unassembled WGS sequence"/>
</dbReference>
<gene>
    <name evidence="6" type="ORF">C1SCF055_LOCUS11103</name>
</gene>
<keyword evidence="2" id="KW-0677">Repeat</keyword>
<dbReference type="GO" id="GO:0005509">
    <property type="term" value="F:calcium ion binding"/>
    <property type="evidence" value="ECO:0007669"/>
    <property type="project" value="InterPro"/>
</dbReference>
<evidence type="ECO:0000313" key="7">
    <source>
        <dbReference type="EMBL" id="CAL1136870.1"/>
    </source>
</evidence>
<protein>
    <submittedName>
        <fullName evidence="8">EF-hand domain-containing protein</fullName>
    </submittedName>
</protein>
<reference evidence="7" key="2">
    <citation type="submission" date="2024-04" db="EMBL/GenBank/DDBJ databases">
        <authorList>
            <person name="Chen Y."/>
            <person name="Shah S."/>
            <person name="Dougan E. K."/>
            <person name="Thang M."/>
            <person name="Chan C."/>
        </authorList>
    </citation>
    <scope>NUCLEOTIDE SEQUENCE [LARGE SCALE GENOMIC DNA]</scope>
</reference>
<dbReference type="Gene3D" id="1.10.238.10">
    <property type="entry name" value="EF-hand"/>
    <property type="match status" value="2"/>
</dbReference>
<keyword evidence="1" id="KW-0479">Metal-binding</keyword>
<evidence type="ECO:0000256" key="2">
    <source>
        <dbReference type="ARBA" id="ARBA00022737"/>
    </source>
</evidence>
<dbReference type="PROSITE" id="PS50222">
    <property type="entry name" value="EF_HAND_2"/>
    <property type="match status" value="2"/>
</dbReference>
<reference evidence="6" key="1">
    <citation type="submission" date="2022-10" db="EMBL/GenBank/DDBJ databases">
        <authorList>
            <person name="Chen Y."/>
            <person name="Dougan E. K."/>
            <person name="Chan C."/>
            <person name="Rhodes N."/>
            <person name="Thang M."/>
        </authorList>
    </citation>
    <scope>NUCLEOTIDE SEQUENCE</scope>
</reference>
<dbReference type="InterPro" id="IPR018247">
    <property type="entry name" value="EF_Hand_1_Ca_BS"/>
</dbReference>
<organism evidence="6">
    <name type="scientific">Cladocopium goreaui</name>
    <dbReference type="NCBI Taxonomy" id="2562237"/>
    <lineage>
        <taxon>Eukaryota</taxon>
        <taxon>Sar</taxon>
        <taxon>Alveolata</taxon>
        <taxon>Dinophyceae</taxon>
        <taxon>Suessiales</taxon>
        <taxon>Symbiodiniaceae</taxon>
        <taxon>Cladocopium</taxon>
    </lineage>
</organism>
<accession>A0A9P1FQX8</accession>